<reference evidence="3 4" key="1">
    <citation type="journal article" date="2016" name="Nat. Commun.">
        <title>Thousands of microbial genomes shed light on interconnected biogeochemical processes in an aquifer system.</title>
        <authorList>
            <person name="Anantharaman K."/>
            <person name="Brown C.T."/>
            <person name="Hug L.A."/>
            <person name="Sharon I."/>
            <person name="Castelle C.J."/>
            <person name="Probst A.J."/>
            <person name="Thomas B.C."/>
            <person name="Singh A."/>
            <person name="Wilkins M.J."/>
            <person name="Karaoz U."/>
            <person name="Brodie E.L."/>
            <person name="Williams K.H."/>
            <person name="Hubbard S.S."/>
            <person name="Banfield J.F."/>
        </authorList>
    </citation>
    <scope>NUCLEOTIDE SEQUENCE [LARGE SCALE GENOMIC DNA]</scope>
</reference>
<sequence length="1152" mass="117141">MSNLLKSKLFLGVMIAGAMLVAVSLFAFAFVSTADAQACSITSTLRVGSRGTQVQCLQSSLGVTADGAFGPITKAAVQAWQTSKGLVADGVFGPLSRAAWSGSSVSGLPAGCTSTAGFSPTTGVPCNSGGTTSLPAGCTSTAGFSPTTGQSCSGGGSVVVGGPVSVSLAADNPAPSTLVAGQATADLAHFNFMGSGTVTAVKLKRTGVSADSTPSNVYLFDGDTRLTDAASVSSNGEISFNNPAGLFIVSGSKVISVQSDIAASTSGQTVGVMLVSFTTGSTVVTANLSGNIHTIASATLATVSAGTVTPSGATINPGPNQTLWQSTLTIGNRDVWMKRLALRQVGSALASSMQNFKLYVNGVQVATATGLDANGYVTFDMRSSPVLLVAGSRVVRVDADVVSGASRTINLSLRTAADVDFVDSSFGVNISATSTPWGPAAASTISGSSGGTLTVEKDVSSPSTNLVNNASDATLGIFKLTAFGESIKVENLRATYTSSDAAIGSLRNGRILVSTDGTNWVQYGSTATLNEDSQGTPYTQYTVNVTIVPGTPVWVKLNADIYDNDGTDSITTNTDTVAGVLAIGSSNALRVDSLGYFNAPSSAVSANTLTIATTSVTLSRNNTYAAQNTTLPATNFKIGSWNLAGSSIEDVLLTTLSFDVDEVTGTTFNEDDITNMYVVVKNSSGAVVAQPSPIATVVAADDNYSINYTLMKNQSVSIELFGNFGSTVTATHSFKTDLTVTGTSLVGGSSITATSADTDGQTITFATAYIQASVDASSPDLAIVSDNQTVTSGAFKFSAVTAGFNVTDLTFTIADVTAVQNVMLYDGSTLVASLPASATTTFSGLSWNVPANTSRVLTVKLQLGSVGLGAGTSQASLLTTMTVFTSVNTSTGVSDASDADSGQSRESTADPAAAAQYVYAAIPLFTQGIVSATLTNAIDNELYKFIVTPQGGAVALKQLKFTIVLTDGGTDDTLTLGTLKLYRGSTDISADVDIHATAGTTFEDTNSLAEGSTTVIVTWSSEEQVSSATEYALRGTPAGFATPADNDSINVNIATDSAIHTAANSYLIDLDTTAAQATIGLAPSTGVAQDNAAHGTDAATVTNGPNVLWSDVSALPHTETVVDAGTTATSSADWTNGYLVQYLPLSGMTKNN</sequence>
<comment type="caution">
    <text evidence="3">The sequence shown here is derived from an EMBL/GenBank/DDBJ whole genome shotgun (WGS) entry which is preliminary data.</text>
</comment>
<dbReference type="EMBL" id="MFUE01000003">
    <property type="protein sequence ID" value="OGI78035.1"/>
    <property type="molecule type" value="Genomic_DNA"/>
</dbReference>
<dbReference type="InterPro" id="IPR002477">
    <property type="entry name" value="Peptidoglycan-bd-like"/>
</dbReference>
<evidence type="ECO:0000313" key="4">
    <source>
        <dbReference type="Proteomes" id="UP000177777"/>
    </source>
</evidence>
<organism evidence="3 4">
    <name type="scientific">Candidatus Nomurabacteria bacterium RIFCSPHIGHO2_02_FULL_41_18</name>
    <dbReference type="NCBI Taxonomy" id="1801754"/>
    <lineage>
        <taxon>Bacteria</taxon>
        <taxon>Candidatus Nomuraibacteriota</taxon>
    </lineage>
</organism>
<dbReference type="Proteomes" id="UP000177777">
    <property type="component" value="Unassembled WGS sequence"/>
</dbReference>
<feature type="signal peptide" evidence="1">
    <location>
        <begin position="1"/>
        <end position="29"/>
    </location>
</feature>
<keyword evidence="1" id="KW-0732">Signal</keyword>
<name>A0A1F6W8L6_9BACT</name>
<accession>A0A1F6W8L6</accession>
<feature type="chain" id="PRO_5009527341" description="Peptidoglycan binding-like domain-containing protein" evidence="1">
    <location>
        <begin position="30"/>
        <end position="1152"/>
    </location>
</feature>
<dbReference type="InterPro" id="IPR036366">
    <property type="entry name" value="PGBDSf"/>
</dbReference>
<protein>
    <recommendedName>
        <fullName evidence="2">Peptidoglycan binding-like domain-containing protein</fullName>
    </recommendedName>
</protein>
<dbReference type="AlphaFoldDB" id="A0A1F6W8L6"/>
<dbReference type="Gene3D" id="1.10.101.10">
    <property type="entry name" value="PGBD-like superfamily/PGBD"/>
    <property type="match status" value="1"/>
</dbReference>
<dbReference type="InterPro" id="IPR036365">
    <property type="entry name" value="PGBD-like_sf"/>
</dbReference>
<gene>
    <name evidence="3" type="ORF">A3D42_03175</name>
</gene>
<evidence type="ECO:0000259" key="2">
    <source>
        <dbReference type="Pfam" id="PF01471"/>
    </source>
</evidence>
<dbReference type="Pfam" id="PF01471">
    <property type="entry name" value="PG_binding_1"/>
    <property type="match status" value="1"/>
</dbReference>
<dbReference type="STRING" id="1801754.A3D42_03175"/>
<evidence type="ECO:0000256" key="1">
    <source>
        <dbReference type="SAM" id="SignalP"/>
    </source>
</evidence>
<feature type="domain" description="Peptidoglycan binding-like" evidence="2">
    <location>
        <begin position="63"/>
        <end position="95"/>
    </location>
</feature>
<dbReference type="SUPFAM" id="SSF47090">
    <property type="entry name" value="PGBD-like"/>
    <property type="match status" value="1"/>
</dbReference>
<proteinExistence type="predicted"/>
<evidence type="ECO:0000313" key="3">
    <source>
        <dbReference type="EMBL" id="OGI78035.1"/>
    </source>
</evidence>